<reference evidence="1 2" key="1">
    <citation type="submission" date="2020-05" db="EMBL/GenBank/DDBJ databases">
        <title>Vigna angularis (adzuki bean) Var. LongXiaoDou No. 4 denovo assembly.</title>
        <authorList>
            <person name="Xiang H."/>
        </authorList>
    </citation>
    <scope>NUCLEOTIDE SEQUENCE [LARGE SCALE GENOMIC DNA]</scope>
    <source>
        <tissue evidence="1">Leaf</tissue>
    </source>
</reference>
<accession>A0A8T0KT48</accession>
<organism evidence="1 2">
    <name type="scientific">Phaseolus angularis</name>
    <name type="common">Azuki bean</name>
    <name type="synonym">Vigna angularis</name>
    <dbReference type="NCBI Taxonomy" id="3914"/>
    <lineage>
        <taxon>Eukaryota</taxon>
        <taxon>Viridiplantae</taxon>
        <taxon>Streptophyta</taxon>
        <taxon>Embryophyta</taxon>
        <taxon>Tracheophyta</taxon>
        <taxon>Spermatophyta</taxon>
        <taxon>Magnoliopsida</taxon>
        <taxon>eudicotyledons</taxon>
        <taxon>Gunneridae</taxon>
        <taxon>Pentapetalae</taxon>
        <taxon>rosids</taxon>
        <taxon>fabids</taxon>
        <taxon>Fabales</taxon>
        <taxon>Fabaceae</taxon>
        <taxon>Papilionoideae</taxon>
        <taxon>50 kb inversion clade</taxon>
        <taxon>NPAAA clade</taxon>
        <taxon>indigoferoid/millettioid clade</taxon>
        <taxon>Phaseoleae</taxon>
        <taxon>Vigna</taxon>
    </lineage>
</organism>
<gene>
    <name evidence="1" type="ORF">HKW66_Vig0235080</name>
</gene>
<evidence type="ECO:0000313" key="1">
    <source>
        <dbReference type="EMBL" id="KAG2402312.1"/>
    </source>
</evidence>
<proteinExistence type="predicted"/>
<dbReference type="Proteomes" id="UP000743370">
    <property type="component" value="Unassembled WGS sequence"/>
</dbReference>
<comment type="caution">
    <text evidence="1">The sequence shown here is derived from an EMBL/GenBank/DDBJ whole genome shotgun (WGS) entry which is preliminary data.</text>
</comment>
<dbReference type="EMBL" id="JABFOF010000003">
    <property type="protein sequence ID" value="KAG2402312.1"/>
    <property type="molecule type" value="Genomic_DNA"/>
</dbReference>
<name>A0A8T0KT48_PHAAN</name>
<protein>
    <submittedName>
        <fullName evidence="1">Uncharacterized protein</fullName>
    </submittedName>
</protein>
<evidence type="ECO:0000313" key="2">
    <source>
        <dbReference type="Proteomes" id="UP000743370"/>
    </source>
</evidence>
<sequence length="222" mass="24557">MGVRPSDTGVRLSYGRLGHYIGRTIPYAVARHFVGRTIPYAVARHFVGRTISYAVARHFVIPNVRLSASSCRTVFVSMESAALSRGDGIPCEFFKVSLRDRGSTPVVGVGTEMVQSVPTWAAKTWAVEHSSVAGVTWASFGRRPSPHGRPLYGARLSLVGRPRLGRSSIRLWRNTVCQRKFSEAIVQVPLLGLVNRRGSRFVCRLSEQALFELARCSARSRE</sequence>
<dbReference type="AlphaFoldDB" id="A0A8T0KT48"/>